<dbReference type="PANTHER" id="PTHR46623:SF6">
    <property type="entry name" value="ALPHA_BETA-HYDROLASES SUPERFAMILY PROTEIN"/>
    <property type="match status" value="1"/>
</dbReference>
<proteinExistence type="predicted"/>
<feature type="domain" description="Dienelactone hydrolase" evidence="1">
    <location>
        <begin position="6"/>
        <end position="190"/>
    </location>
</feature>
<dbReference type="SUPFAM" id="SSF53474">
    <property type="entry name" value="alpha/beta-Hydrolases"/>
    <property type="match status" value="1"/>
</dbReference>
<dbReference type="Proteomes" id="UP000291469">
    <property type="component" value="Chromosome"/>
</dbReference>
<organism evidence="2 3">
    <name type="scientific">Egibacter rhizosphaerae</name>
    <dbReference type="NCBI Taxonomy" id="1670831"/>
    <lineage>
        <taxon>Bacteria</taxon>
        <taxon>Bacillati</taxon>
        <taxon>Actinomycetota</taxon>
        <taxon>Nitriliruptoria</taxon>
        <taxon>Egibacterales</taxon>
        <taxon>Egibacteraceae</taxon>
        <taxon>Egibacter</taxon>
    </lineage>
</organism>
<sequence length="192" mass="20445">MAEIALFHHAHGRTSGVLAFADELRQAGHSVHVPDLFEGQTFERLEDGVGYAEQVGFGTIVDRGVLAAEGLPPALVYVGWSLGVLPAQKLAQTRAGATGAVLLEACVPAHEFGSPWPPGVPLQVHGMDADELFADEGDVDAARELVTRVEDAELFLYAGNRHLFADNGLSSYDQAAAQLLLDRVLSFLDAEA</sequence>
<keyword evidence="3" id="KW-1185">Reference proteome</keyword>
<dbReference type="InterPro" id="IPR002925">
    <property type="entry name" value="Dienelactn_hydro"/>
</dbReference>
<evidence type="ECO:0000313" key="3">
    <source>
        <dbReference type="Proteomes" id="UP000291469"/>
    </source>
</evidence>
<dbReference type="Gene3D" id="3.40.50.1820">
    <property type="entry name" value="alpha/beta hydrolase"/>
    <property type="match status" value="1"/>
</dbReference>
<dbReference type="Pfam" id="PF01738">
    <property type="entry name" value="DLH"/>
    <property type="match status" value="1"/>
</dbReference>
<evidence type="ECO:0000259" key="1">
    <source>
        <dbReference type="Pfam" id="PF01738"/>
    </source>
</evidence>
<evidence type="ECO:0000313" key="2">
    <source>
        <dbReference type="EMBL" id="QBI22000.1"/>
    </source>
</evidence>
<dbReference type="InterPro" id="IPR051049">
    <property type="entry name" value="Dienelactone_hydrolase-like"/>
</dbReference>
<dbReference type="OrthoDB" id="2834584at2"/>
<dbReference type="GO" id="GO:0016787">
    <property type="term" value="F:hydrolase activity"/>
    <property type="evidence" value="ECO:0007669"/>
    <property type="project" value="UniProtKB-KW"/>
</dbReference>
<dbReference type="InterPro" id="IPR029058">
    <property type="entry name" value="AB_hydrolase_fold"/>
</dbReference>
<dbReference type="RefSeq" id="WP_131156989.1">
    <property type="nucleotide sequence ID" value="NZ_CP036402.1"/>
</dbReference>
<dbReference type="KEGG" id="erz:ER308_10680"/>
<dbReference type="AlphaFoldDB" id="A0A411YLE1"/>
<dbReference type="EMBL" id="CP036402">
    <property type="protein sequence ID" value="QBI22000.1"/>
    <property type="molecule type" value="Genomic_DNA"/>
</dbReference>
<gene>
    <name evidence="2" type="ORF">ER308_10680</name>
</gene>
<name>A0A411YLE1_9ACTN</name>
<reference evidence="2 3" key="1">
    <citation type="submission" date="2019-01" db="EMBL/GenBank/DDBJ databases">
        <title>Egibacter rhizosphaerae EGI 80759T.</title>
        <authorList>
            <person name="Chen D.-D."/>
            <person name="Tian Y."/>
            <person name="Jiao J.-Y."/>
            <person name="Zhang X.-T."/>
            <person name="Zhang Y.-G."/>
            <person name="Zhang Y."/>
            <person name="Xiao M."/>
            <person name="Shu W.-S."/>
            <person name="Li W.-J."/>
        </authorList>
    </citation>
    <scope>NUCLEOTIDE SEQUENCE [LARGE SCALE GENOMIC DNA]</scope>
    <source>
        <strain evidence="2 3">EGI 80759</strain>
    </source>
</reference>
<accession>A0A411YLE1</accession>
<protein>
    <submittedName>
        <fullName evidence="2">Dienelactone hydrolase</fullName>
    </submittedName>
</protein>
<keyword evidence="2" id="KW-0378">Hydrolase</keyword>
<dbReference type="PANTHER" id="PTHR46623">
    <property type="entry name" value="CARBOXYMETHYLENEBUTENOLIDASE-RELATED"/>
    <property type="match status" value="1"/>
</dbReference>